<evidence type="ECO:0000256" key="1">
    <source>
        <dbReference type="ARBA" id="ARBA00023015"/>
    </source>
</evidence>
<comment type="caution">
    <text evidence="5">The sequence shown here is derived from an EMBL/GenBank/DDBJ whole genome shotgun (WGS) entry which is preliminary data.</text>
</comment>
<evidence type="ECO:0000256" key="3">
    <source>
        <dbReference type="ARBA" id="ARBA00023163"/>
    </source>
</evidence>
<dbReference type="InterPro" id="IPR002577">
    <property type="entry name" value="HTH_HxlR"/>
</dbReference>
<proteinExistence type="predicted"/>
<gene>
    <name evidence="5" type="ORF">BKA23_0589</name>
</gene>
<evidence type="ECO:0000259" key="4">
    <source>
        <dbReference type="PROSITE" id="PS51118"/>
    </source>
</evidence>
<accession>A0A561E858</accession>
<dbReference type="SUPFAM" id="SSF46785">
    <property type="entry name" value="Winged helix' DNA-binding domain"/>
    <property type="match status" value="1"/>
</dbReference>
<dbReference type="EMBL" id="VIVQ01000001">
    <property type="protein sequence ID" value="TWE11803.1"/>
    <property type="molecule type" value="Genomic_DNA"/>
</dbReference>
<keyword evidence="1" id="KW-0805">Transcription regulation</keyword>
<feature type="domain" description="HTH hxlR-type" evidence="4">
    <location>
        <begin position="17"/>
        <end position="112"/>
    </location>
</feature>
<dbReference type="Gene3D" id="1.10.10.10">
    <property type="entry name" value="Winged helix-like DNA-binding domain superfamily/Winged helix DNA-binding domain"/>
    <property type="match status" value="1"/>
</dbReference>
<dbReference type="GO" id="GO:0003677">
    <property type="term" value="F:DNA binding"/>
    <property type="evidence" value="ECO:0007669"/>
    <property type="project" value="UniProtKB-KW"/>
</dbReference>
<sequence length="112" mass="12863">MPAPEDDRFHVDGTRICSIADALEIVGDRWSLLVVREVGFGNTRFEQIRERTGAPRQALTARLRKLESGGVLERREYQQRPQRYEYVLTEAGRDLIPILSSLRLWGREHASG</sequence>
<evidence type="ECO:0000313" key="5">
    <source>
        <dbReference type="EMBL" id="TWE11803.1"/>
    </source>
</evidence>
<dbReference type="AlphaFoldDB" id="A0A561E858"/>
<dbReference type="InterPro" id="IPR036390">
    <property type="entry name" value="WH_DNA-bd_sf"/>
</dbReference>
<dbReference type="OrthoDB" id="9792527at2"/>
<evidence type="ECO:0000313" key="6">
    <source>
        <dbReference type="Proteomes" id="UP000318297"/>
    </source>
</evidence>
<keyword evidence="2" id="KW-0238">DNA-binding</keyword>
<dbReference type="Proteomes" id="UP000318297">
    <property type="component" value="Unassembled WGS sequence"/>
</dbReference>
<dbReference type="RefSeq" id="WP_145225305.1">
    <property type="nucleotide sequence ID" value="NZ_VIVQ01000001.1"/>
</dbReference>
<keyword evidence="6" id="KW-1185">Reference proteome</keyword>
<dbReference type="Pfam" id="PF01638">
    <property type="entry name" value="HxlR"/>
    <property type="match status" value="1"/>
</dbReference>
<keyword evidence="3" id="KW-0804">Transcription</keyword>
<dbReference type="InterPro" id="IPR036388">
    <property type="entry name" value="WH-like_DNA-bd_sf"/>
</dbReference>
<dbReference type="PANTHER" id="PTHR33204:SF18">
    <property type="entry name" value="TRANSCRIPTIONAL REGULATORY PROTEIN"/>
    <property type="match status" value="1"/>
</dbReference>
<name>A0A561E858_9MICO</name>
<protein>
    <submittedName>
        <fullName evidence="5">HxlR family transcriptional regulator</fullName>
    </submittedName>
</protein>
<reference evidence="5 6" key="1">
    <citation type="submission" date="2019-06" db="EMBL/GenBank/DDBJ databases">
        <title>Sequencing the genomes of 1000 actinobacteria strains.</title>
        <authorList>
            <person name="Klenk H.-P."/>
        </authorList>
    </citation>
    <scope>NUCLEOTIDE SEQUENCE [LARGE SCALE GENOMIC DNA]</scope>
    <source>
        <strain evidence="5 6">DSM 19560</strain>
    </source>
</reference>
<dbReference type="PANTHER" id="PTHR33204">
    <property type="entry name" value="TRANSCRIPTIONAL REGULATOR, MARR FAMILY"/>
    <property type="match status" value="1"/>
</dbReference>
<evidence type="ECO:0000256" key="2">
    <source>
        <dbReference type="ARBA" id="ARBA00023125"/>
    </source>
</evidence>
<dbReference type="PROSITE" id="PS51118">
    <property type="entry name" value="HTH_HXLR"/>
    <property type="match status" value="1"/>
</dbReference>
<organism evidence="5 6">
    <name type="scientific">Rudaeicoccus suwonensis</name>
    <dbReference type="NCBI Taxonomy" id="657409"/>
    <lineage>
        <taxon>Bacteria</taxon>
        <taxon>Bacillati</taxon>
        <taxon>Actinomycetota</taxon>
        <taxon>Actinomycetes</taxon>
        <taxon>Micrococcales</taxon>
        <taxon>Dermacoccaceae</taxon>
        <taxon>Rudaeicoccus</taxon>
    </lineage>
</organism>